<evidence type="ECO:0000256" key="14">
    <source>
        <dbReference type="PROSITE-ProRule" id="PRU00076"/>
    </source>
</evidence>
<dbReference type="InterPro" id="IPR000719">
    <property type="entry name" value="Prot_kinase_dom"/>
</dbReference>
<keyword evidence="3 13" id="KW-0723">Serine/threonine-protein kinase</keyword>
<evidence type="ECO:0000256" key="15">
    <source>
        <dbReference type="SAM" id="MobiDB-lite"/>
    </source>
</evidence>
<evidence type="ECO:0000259" key="21">
    <source>
        <dbReference type="PROSITE" id="PS50948"/>
    </source>
</evidence>
<dbReference type="PANTHER" id="PTHR27002">
    <property type="entry name" value="RECEPTOR-LIKE SERINE/THREONINE-PROTEIN KINASE SD1-8"/>
    <property type="match status" value="1"/>
</dbReference>
<comment type="caution">
    <text evidence="22">The sequence shown here is derived from an EMBL/GenBank/DDBJ whole genome shotgun (WGS) entry which is preliminary data.</text>
</comment>
<dbReference type="InterPro" id="IPR000858">
    <property type="entry name" value="S_locus_glycoprot_dom"/>
</dbReference>
<feature type="compositionally biased region" description="Polar residues" evidence="15">
    <location>
        <begin position="806"/>
        <end position="820"/>
    </location>
</feature>
<keyword evidence="16" id="KW-0472">Membrane</keyword>
<dbReference type="FunFam" id="2.90.10.10:FF:000001">
    <property type="entry name" value="G-type lectin S-receptor-like serine/threonine-protein kinase"/>
    <property type="match status" value="1"/>
</dbReference>
<keyword evidence="14" id="KW-0245">EGF-like domain</keyword>
<dbReference type="InterPro" id="IPR001245">
    <property type="entry name" value="Ser-Thr/Tyr_kinase_cat_dom"/>
</dbReference>
<protein>
    <recommendedName>
        <fullName evidence="13">Receptor-like serine/threonine-protein kinase</fullName>
        <ecNumber evidence="13">2.7.11.1</ecNumber>
    </recommendedName>
</protein>
<evidence type="ECO:0000256" key="6">
    <source>
        <dbReference type="ARBA" id="ARBA00022741"/>
    </source>
</evidence>
<feature type="domain" description="Protein kinase" evidence="18">
    <location>
        <begin position="514"/>
        <end position="799"/>
    </location>
</feature>
<keyword evidence="9" id="KW-1015">Disulfide bond</keyword>
<dbReference type="Gene3D" id="3.50.4.10">
    <property type="entry name" value="Hepatocyte Growth Factor"/>
    <property type="match status" value="1"/>
</dbReference>
<dbReference type="AlphaFoldDB" id="A0AAN9I724"/>
<feature type="domain" description="Bulb-type lectin" evidence="20">
    <location>
        <begin position="30"/>
        <end position="154"/>
    </location>
</feature>
<dbReference type="InterPro" id="IPR008271">
    <property type="entry name" value="Ser/Thr_kinase_AS"/>
</dbReference>
<dbReference type="GO" id="GO:0005524">
    <property type="term" value="F:ATP binding"/>
    <property type="evidence" value="ECO:0007669"/>
    <property type="project" value="UniProtKB-KW"/>
</dbReference>
<comment type="catalytic activity">
    <reaction evidence="11 13">
        <text>L-threonyl-[protein] + ATP = O-phospho-L-threonyl-[protein] + ADP + H(+)</text>
        <dbReference type="Rhea" id="RHEA:46608"/>
        <dbReference type="Rhea" id="RHEA-COMP:11060"/>
        <dbReference type="Rhea" id="RHEA-COMP:11605"/>
        <dbReference type="ChEBI" id="CHEBI:15378"/>
        <dbReference type="ChEBI" id="CHEBI:30013"/>
        <dbReference type="ChEBI" id="CHEBI:30616"/>
        <dbReference type="ChEBI" id="CHEBI:61977"/>
        <dbReference type="ChEBI" id="CHEBI:456216"/>
        <dbReference type="EC" id="2.7.11.1"/>
    </reaction>
</comment>
<keyword evidence="16" id="KW-0812">Transmembrane</keyword>
<dbReference type="PIRSF" id="PIRSF000641">
    <property type="entry name" value="SRK"/>
    <property type="match status" value="1"/>
</dbReference>
<dbReference type="SMART" id="SM00220">
    <property type="entry name" value="S_TKc"/>
    <property type="match status" value="1"/>
</dbReference>
<dbReference type="InterPro" id="IPR001480">
    <property type="entry name" value="Bulb-type_lectin_dom"/>
</dbReference>
<dbReference type="EC" id="2.7.11.1" evidence="13"/>
<evidence type="ECO:0000256" key="7">
    <source>
        <dbReference type="ARBA" id="ARBA00022777"/>
    </source>
</evidence>
<dbReference type="CDD" id="cd14066">
    <property type="entry name" value="STKc_IRAK"/>
    <property type="match status" value="1"/>
</dbReference>
<evidence type="ECO:0000259" key="20">
    <source>
        <dbReference type="PROSITE" id="PS50927"/>
    </source>
</evidence>
<accession>A0AAN9I724</accession>
<keyword evidence="4 13" id="KW-0808">Transferase</keyword>
<dbReference type="InterPro" id="IPR024171">
    <property type="entry name" value="SRK-like_kinase"/>
</dbReference>
<evidence type="ECO:0000313" key="23">
    <source>
        <dbReference type="Proteomes" id="UP001372338"/>
    </source>
</evidence>
<comment type="subcellular location">
    <subcellularLocation>
        <location evidence="1">Cell membrane</location>
        <topology evidence="1">Single-pass type I membrane protein</topology>
    </subcellularLocation>
</comment>
<dbReference type="InterPro" id="IPR000742">
    <property type="entry name" value="EGF"/>
</dbReference>
<keyword evidence="23" id="KW-1185">Reference proteome</keyword>
<sequence length="827" mass="93190">MDFPYFLNFIAFILCLHSLKVSTALDSLHHSQFLRDDGTSTTTTLVSKGRTFELGFFSPGNSKNRYLGIWYKNIPIQTVVWVANGLNPINDSSGTLTMNTTGCLVLSSHNGTVVWYSTITNSRKRAQNATATLLDSGNLVVCEEKNSNSNPDQDCLWQSFDHASDTLLPGMRIGWNIRRGLNWTLTAWKSPDDPAPGDFTCLAVQNDYPDAYLMKGAEKYSRYGPFNGLISSGSPQINNNSVYIFQYVQNKDEYYYTYYLTNNSVISRIVMNQTDYTRYRYVWVDEDQTWMVYKSNPIDYCDHYNLCGANGNCIITETPICQCLKGFTPKSPEAWNLMGWSQGCVRDKPLSCMEKLTDGFVRLEDLKVPDTTLTWVDRTIGLEECRAKCLNNCSCTAFSNTDIRGGGSGCVMWFGDLVDIRQFQSRGQYLYVRMPASELDVESKHRKNLTTIVATTIAGIAGMLLVGCYFIHKFRRNISEKLTNIPVQNNGGPEYDLGLPLLSMSTLASATSNFSEENKIGEGGFGPVYKGRLIDGNDIAVKRLSSSSGQGINEFKNEVKLIAKLQHRNLVKLVGCCIQEKEQMLVYEYMPNGSLDSFIFDHNKGKLLDWPKRFHIISGIARGLTYLHQDSRLIIIHRDLKTSNILLDDKLNPKISDFGTARTFGEEQIEGNTNRVVGTYGYMAPEYIAGGLFSAKSDVFSFGIMVLEIIYGKKSRGFYHSDHHHNLIGHAWILWKEGRASELLDENIQNSWILSEVLRCIHVSLLCVQRHPDDRPNMSSVLLMLGSEKEIPEPKQPGFFLEQANSSTNQMQSESSNEISMTLLEAR</sequence>
<dbReference type="PROSITE" id="PS50948">
    <property type="entry name" value="PAN"/>
    <property type="match status" value="1"/>
</dbReference>
<keyword evidence="16" id="KW-1133">Transmembrane helix</keyword>
<organism evidence="22 23">
    <name type="scientific">Crotalaria pallida</name>
    <name type="common">Smooth rattlebox</name>
    <name type="synonym">Crotalaria striata</name>
    <dbReference type="NCBI Taxonomy" id="3830"/>
    <lineage>
        <taxon>Eukaryota</taxon>
        <taxon>Viridiplantae</taxon>
        <taxon>Streptophyta</taxon>
        <taxon>Embryophyta</taxon>
        <taxon>Tracheophyta</taxon>
        <taxon>Spermatophyta</taxon>
        <taxon>Magnoliopsida</taxon>
        <taxon>eudicotyledons</taxon>
        <taxon>Gunneridae</taxon>
        <taxon>Pentapetalae</taxon>
        <taxon>rosids</taxon>
        <taxon>fabids</taxon>
        <taxon>Fabales</taxon>
        <taxon>Fabaceae</taxon>
        <taxon>Papilionoideae</taxon>
        <taxon>50 kb inversion clade</taxon>
        <taxon>genistoids sensu lato</taxon>
        <taxon>core genistoids</taxon>
        <taxon>Crotalarieae</taxon>
        <taxon>Crotalaria</taxon>
    </lineage>
</organism>
<evidence type="ECO:0000259" key="18">
    <source>
        <dbReference type="PROSITE" id="PS50011"/>
    </source>
</evidence>
<dbReference type="SMART" id="SM00108">
    <property type="entry name" value="B_lectin"/>
    <property type="match status" value="1"/>
</dbReference>
<dbReference type="Pfam" id="PF01453">
    <property type="entry name" value="B_lectin"/>
    <property type="match status" value="1"/>
</dbReference>
<feature type="signal peptide" evidence="17">
    <location>
        <begin position="1"/>
        <end position="24"/>
    </location>
</feature>
<reference evidence="22 23" key="1">
    <citation type="submission" date="2024-01" db="EMBL/GenBank/DDBJ databases">
        <title>The genomes of 5 underutilized Papilionoideae crops provide insights into root nodulation and disease resistanc.</title>
        <authorList>
            <person name="Yuan L."/>
        </authorList>
    </citation>
    <scope>NUCLEOTIDE SEQUENCE [LARGE SCALE GENOMIC DNA]</scope>
    <source>
        <strain evidence="22">ZHUSHIDOU_FW_LH</strain>
        <tissue evidence="22">Leaf</tissue>
    </source>
</reference>
<dbReference type="GO" id="GO:0005886">
    <property type="term" value="C:plasma membrane"/>
    <property type="evidence" value="ECO:0007669"/>
    <property type="project" value="UniProtKB-SubCell"/>
</dbReference>
<gene>
    <name evidence="22" type="ORF">RIF29_22725</name>
</gene>
<dbReference type="PROSITE" id="PS50927">
    <property type="entry name" value="BULB_LECTIN"/>
    <property type="match status" value="1"/>
</dbReference>
<dbReference type="Proteomes" id="UP001372338">
    <property type="component" value="Unassembled WGS sequence"/>
</dbReference>
<dbReference type="EMBL" id="JAYWIO010000004">
    <property type="protein sequence ID" value="KAK7269918.1"/>
    <property type="molecule type" value="Genomic_DNA"/>
</dbReference>
<keyword evidence="2" id="KW-1003">Cell membrane</keyword>
<dbReference type="InterPro" id="IPR003609">
    <property type="entry name" value="Pan_app"/>
</dbReference>
<dbReference type="SUPFAM" id="SSF56112">
    <property type="entry name" value="Protein kinase-like (PK-like)"/>
    <property type="match status" value="1"/>
</dbReference>
<evidence type="ECO:0000313" key="22">
    <source>
        <dbReference type="EMBL" id="KAK7269918.1"/>
    </source>
</evidence>
<evidence type="ECO:0000256" key="9">
    <source>
        <dbReference type="ARBA" id="ARBA00023157"/>
    </source>
</evidence>
<keyword evidence="10" id="KW-0325">Glycoprotein</keyword>
<feature type="transmembrane region" description="Helical" evidence="16">
    <location>
        <begin position="449"/>
        <end position="471"/>
    </location>
</feature>
<dbReference type="InterPro" id="IPR011009">
    <property type="entry name" value="Kinase-like_dom_sf"/>
</dbReference>
<dbReference type="GO" id="GO:0048544">
    <property type="term" value="P:recognition of pollen"/>
    <property type="evidence" value="ECO:0007669"/>
    <property type="project" value="InterPro"/>
</dbReference>
<feature type="chain" id="PRO_5042838548" description="Receptor-like serine/threonine-protein kinase" evidence="17">
    <location>
        <begin position="25"/>
        <end position="827"/>
    </location>
</feature>
<comment type="catalytic activity">
    <reaction evidence="12 13">
        <text>L-seryl-[protein] + ATP = O-phospho-L-seryl-[protein] + ADP + H(+)</text>
        <dbReference type="Rhea" id="RHEA:17989"/>
        <dbReference type="Rhea" id="RHEA-COMP:9863"/>
        <dbReference type="Rhea" id="RHEA-COMP:11604"/>
        <dbReference type="ChEBI" id="CHEBI:15378"/>
        <dbReference type="ChEBI" id="CHEBI:29999"/>
        <dbReference type="ChEBI" id="CHEBI:30616"/>
        <dbReference type="ChEBI" id="CHEBI:83421"/>
        <dbReference type="ChEBI" id="CHEBI:456216"/>
        <dbReference type="EC" id="2.7.11.1"/>
    </reaction>
</comment>
<keyword evidence="6 13" id="KW-0547">Nucleotide-binding</keyword>
<feature type="region of interest" description="Disordered" evidence="15">
    <location>
        <begin position="806"/>
        <end position="827"/>
    </location>
</feature>
<dbReference type="Gene3D" id="2.90.10.10">
    <property type="entry name" value="Bulb-type lectin domain"/>
    <property type="match status" value="1"/>
</dbReference>
<dbReference type="CDD" id="cd01098">
    <property type="entry name" value="PAN_AP_plant"/>
    <property type="match status" value="1"/>
</dbReference>
<dbReference type="SUPFAM" id="SSF51110">
    <property type="entry name" value="alpha-D-mannose-specific plant lectins"/>
    <property type="match status" value="1"/>
</dbReference>
<dbReference type="PANTHER" id="PTHR27002:SF616">
    <property type="entry name" value="RECEPTOR-LIKE SERINE_THREONINE-PROTEIN KINASE"/>
    <property type="match status" value="1"/>
</dbReference>
<comment type="caution">
    <text evidence="14">Lacks conserved residue(s) required for the propagation of feature annotation.</text>
</comment>
<comment type="similarity">
    <text evidence="13">Belongs to the protein kinase superfamily. Ser/Thr protein kinase family.</text>
</comment>
<feature type="domain" description="EGF-like" evidence="19">
    <location>
        <begin position="297"/>
        <end position="333"/>
    </location>
</feature>
<evidence type="ECO:0000259" key="19">
    <source>
        <dbReference type="PROSITE" id="PS50026"/>
    </source>
</evidence>
<evidence type="ECO:0000256" key="10">
    <source>
        <dbReference type="ARBA" id="ARBA00023180"/>
    </source>
</evidence>
<dbReference type="FunFam" id="1.10.510.10:FF:000060">
    <property type="entry name" value="G-type lectin S-receptor-like serine/threonine-protein kinase"/>
    <property type="match status" value="1"/>
</dbReference>
<evidence type="ECO:0000256" key="1">
    <source>
        <dbReference type="ARBA" id="ARBA00004251"/>
    </source>
</evidence>
<dbReference type="Gene3D" id="1.10.510.10">
    <property type="entry name" value="Transferase(Phosphotransferase) domain 1"/>
    <property type="match status" value="1"/>
</dbReference>
<evidence type="ECO:0000256" key="2">
    <source>
        <dbReference type="ARBA" id="ARBA00022475"/>
    </source>
</evidence>
<evidence type="ECO:0000256" key="3">
    <source>
        <dbReference type="ARBA" id="ARBA00022527"/>
    </source>
</evidence>
<dbReference type="CDD" id="cd00028">
    <property type="entry name" value="B_lectin"/>
    <property type="match status" value="1"/>
</dbReference>
<dbReference type="PROSITE" id="PS50026">
    <property type="entry name" value="EGF_3"/>
    <property type="match status" value="1"/>
</dbReference>
<evidence type="ECO:0000256" key="11">
    <source>
        <dbReference type="ARBA" id="ARBA00047899"/>
    </source>
</evidence>
<keyword evidence="5 17" id="KW-0732">Signal</keyword>
<dbReference type="CDD" id="cd00054">
    <property type="entry name" value="EGF_CA"/>
    <property type="match status" value="1"/>
</dbReference>
<dbReference type="Pfam" id="PF08276">
    <property type="entry name" value="PAN_2"/>
    <property type="match status" value="1"/>
</dbReference>
<keyword evidence="7 13" id="KW-0418">Kinase</keyword>
<evidence type="ECO:0000256" key="4">
    <source>
        <dbReference type="ARBA" id="ARBA00022679"/>
    </source>
</evidence>
<evidence type="ECO:0000256" key="12">
    <source>
        <dbReference type="ARBA" id="ARBA00048679"/>
    </source>
</evidence>
<evidence type="ECO:0000256" key="5">
    <source>
        <dbReference type="ARBA" id="ARBA00022729"/>
    </source>
</evidence>
<feature type="domain" description="Apple" evidence="21">
    <location>
        <begin position="352"/>
        <end position="436"/>
    </location>
</feature>
<evidence type="ECO:0000256" key="13">
    <source>
        <dbReference type="PIRNR" id="PIRNR000641"/>
    </source>
</evidence>
<evidence type="ECO:0000256" key="17">
    <source>
        <dbReference type="SAM" id="SignalP"/>
    </source>
</evidence>
<dbReference type="InterPro" id="IPR036426">
    <property type="entry name" value="Bulb-type_lectin_dom_sf"/>
</dbReference>
<dbReference type="Pfam" id="PF00954">
    <property type="entry name" value="S_locus_glycop"/>
    <property type="match status" value="1"/>
</dbReference>
<name>A0AAN9I724_CROPI</name>
<proteinExistence type="inferred from homology"/>
<dbReference type="FunFam" id="3.30.200.20:FF:000195">
    <property type="entry name" value="G-type lectin S-receptor-like serine/threonine-protein kinase"/>
    <property type="match status" value="1"/>
</dbReference>
<dbReference type="PROSITE" id="PS00108">
    <property type="entry name" value="PROTEIN_KINASE_ST"/>
    <property type="match status" value="1"/>
</dbReference>
<evidence type="ECO:0000256" key="16">
    <source>
        <dbReference type="SAM" id="Phobius"/>
    </source>
</evidence>
<keyword evidence="8 13" id="KW-0067">ATP-binding</keyword>
<dbReference type="SMART" id="SM00473">
    <property type="entry name" value="PAN_AP"/>
    <property type="match status" value="1"/>
</dbReference>
<dbReference type="Pfam" id="PF07714">
    <property type="entry name" value="PK_Tyr_Ser-Thr"/>
    <property type="match status" value="1"/>
</dbReference>
<dbReference type="Gene3D" id="3.30.200.20">
    <property type="entry name" value="Phosphorylase Kinase, domain 1"/>
    <property type="match status" value="1"/>
</dbReference>
<evidence type="ECO:0000256" key="8">
    <source>
        <dbReference type="ARBA" id="ARBA00022840"/>
    </source>
</evidence>
<dbReference type="GO" id="GO:0004674">
    <property type="term" value="F:protein serine/threonine kinase activity"/>
    <property type="evidence" value="ECO:0007669"/>
    <property type="project" value="UniProtKB-KW"/>
</dbReference>
<dbReference type="PROSITE" id="PS50011">
    <property type="entry name" value="PROTEIN_KINASE_DOM"/>
    <property type="match status" value="1"/>
</dbReference>